<feature type="transmembrane region" description="Helical" evidence="1">
    <location>
        <begin position="158"/>
        <end position="182"/>
    </location>
</feature>
<keyword evidence="1" id="KW-0812">Transmembrane</keyword>
<keyword evidence="1" id="KW-0472">Membrane</keyword>
<keyword evidence="1" id="KW-1133">Transmembrane helix</keyword>
<feature type="transmembrane region" description="Helical" evidence="1">
    <location>
        <begin position="117"/>
        <end position="138"/>
    </location>
</feature>
<feature type="transmembrane region" description="Helical" evidence="1">
    <location>
        <begin position="237"/>
        <end position="258"/>
    </location>
</feature>
<name>A0A562JR78_9BACI</name>
<dbReference type="GO" id="GO:0140359">
    <property type="term" value="F:ABC-type transporter activity"/>
    <property type="evidence" value="ECO:0007669"/>
    <property type="project" value="InterPro"/>
</dbReference>
<keyword evidence="3" id="KW-1185">Reference proteome</keyword>
<dbReference type="PANTHER" id="PTHR43471:SF12">
    <property type="entry name" value="HYPOTHETICAL MEMBRANE PROTEIN, CONSERVED"/>
    <property type="match status" value="1"/>
</dbReference>
<dbReference type="Pfam" id="PF12679">
    <property type="entry name" value="ABC2_membrane_2"/>
    <property type="match status" value="1"/>
</dbReference>
<dbReference type="Proteomes" id="UP000318667">
    <property type="component" value="Unassembled WGS sequence"/>
</dbReference>
<dbReference type="EMBL" id="VLKI01000008">
    <property type="protein sequence ID" value="TWH85682.1"/>
    <property type="molecule type" value="Genomic_DNA"/>
</dbReference>
<sequence>MNLFFRELKANSKSLILWCIGILLMVASGMSKFGGVSSSGQSMNELMKAMPKALQAIMGTGSLDISTAGGYYGILFLYLMVMGAIHASMLGSTIVSKEERDKTVEFLLVKPISRNKVITWKLIAALVNVLIFNIVTFISSATVVEYYNDGISLHGDIALLLAGMFILQLIFLFLGTAIASATMNPKAAGSVSTAILMGTFLLSIIIDISSSIDFLKYLTPFKYFEAKQVMFGEGLDVVFLILSASFIFIFLFVTYKLYKVKDMAV</sequence>
<dbReference type="OrthoDB" id="9800309at2"/>
<dbReference type="GO" id="GO:0005886">
    <property type="term" value="C:plasma membrane"/>
    <property type="evidence" value="ECO:0007669"/>
    <property type="project" value="UniProtKB-SubCell"/>
</dbReference>
<dbReference type="PANTHER" id="PTHR43471">
    <property type="entry name" value="ABC TRANSPORTER PERMEASE"/>
    <property type="match status" value="1"/>
</dbReference>
<protein>
    <submittedName>
        <fullName evidence="2">ABC-2 type transport system permease protein</fullName>
    </submittedName>
</protein>
<comment type="caution">
    <text evidence="2">The sequence shown here is derived from an EMBL/GenBank/DDBJ whole genome shotgun (WGS) entry which is preliminary data.</text>
</comment>
<proteinExistence type="predicted"/>
<reference evidence="2 3" key="1">
    <citation type="journal article" date="2015" name="Stand. Genomic Sci.">
        <title>Genomic Encyclopedia of Bacterial and Archaeal Type Strains, Phase III: the genomes of soil and plant-associated and newly described type strains.</title>
        <authorList>
            <person name="Whitman W.B."/>
            <person name="Woyke T."/>
            <person name="Klenk H.P."/>
            <person name="Zhou Y."/>
            <person name="Lilburn T.G."/>
            <person name="Beck B.J."/>
            <person name="De Vos P."/>
            <person name="Vandamme P."/>
            <person name="Eisen J.A."/>
            <person name="Garrity G."/>
            <person name="Hugenholtz P."/>
            <person name="Kyrpides N.C."/>
        </authorList>
    </citation>
    <scope>NUCLEOTIDE SEQUENCE [LARGE SCALE GENOMIC DNA]</scope>
    <source>
        <strain evidence="2 3">CGMCC 1.10115</strain>
    </source>
</reference>
<evidence type="ECO:0000256" key="1">
    <source>
        <dbReference type="SAM" id="Phobius"/>
    </source>
</evidence>
<dbReference type="RefSeq" id="WP_144543201.1">
    <property type="nucleotide sequence ID" value="NZ_CBCSDC010000005.1"/>
</dbReference>
<dbReference type="AlphaFoldDB" id="A0A562JR78"/>
<accession>A0A562JR78</accession>
<evidence type="ECO:0000313" key="3">
    <source>
        <dbReference type="Proteomes" id="UP000318667"/>
    </source>
</evidence>
<dbReference type="GeneID" id="65404264"/>
<organism evidence="2 3">
    <name type="scientific">Cytobacillus oceanisediminis</name>
    <dbReference type="NCBI Taxonomy" id="665099"/>
    <lineage>
        <taxon>Bacteria</taxon>
        <taxon>Bacillati</taxon>
        <taxon>Bacillota</taxon>
        <taxon>Bacilli</taxon>
        <taxon>Bacillales</taxon>
        <taxon>Bacillaceae</taxon>
        <taxon>Cytobacillus</taxon>
    </lineage>
</organism>
<feature type="transmembrane region" description="Helical" evidence="1">
    <location>
        <begin position="194"/>
        <end position="217"/>
    </location>
</feature>
<feature type="transmembrane region" description="Helical" evidence="1">
    <location>
        <begin position="71"/>
        <end position="96"/>
    </location>
</feature>
<evidence type="ECO:0000313" key="2">
    <source>
        <dbReference type="EMBL" id="TWH85682.1"/>
    </source>
</evidence>
<gene>
    <name evidence="2" type="ORF">IQ19_03106</name>
</gene>